<name>A0ABD2KF26_9BILA</name>
<accession>A0ABD2KF26</accession>
<comment type="caution">
    <text evidence="2">The sequence shown here is derived from an EMBL/GenBank/DDBJ whole genome shotgun (WGS) entry which is preliminary data.</text>
</comment>
<evidence type="ECO:0000313" key="2">
    <source>
        <dbReference type="EMBL" id="KAL3101506.1"/>
    </source>
</evidence>
<evidence type="ECO:0000313" key="3">
    <source>
        <dbReference type="Proteomes" id="UP001620626"/>
    </source>
</evidence>
<feature type="region of interest" description="Disordered" evidence="1">
    <location>
        <begin position="1"/>
        <end position="21"/>
    </location>
</feature>
<evidence type="ECO:0000256" key="1">
    <source>
        <dbReference type="SAM" id="MobiDB-lite"/>
    </source>
</evidence>
<keyword evidence="3" id="KW-1185">Reference proteome</keyword>
<reference evidence="2 3" key="1">
    <citation type="submission" date="2024-10" db="EMBL/GenBank/DDBJ databases">
        <authorList>
            <person name="Kim D."/>
        </authorList>
    </citation>
    <scope>NUCLEOTIDE SEQUENCE [LARGE SCALE GENOMIC DNA]</scope>
    <source>
        <strain evidence="2">BH-2024</strain>
    </source>
</reference>
<dbReference type="EMBL" id="JBICBT010000776">
    <property type="protein sequence ID" value="KAL3101506.1"/>
    <property type="molecule type" value="Genomic_DNA"/>
</dbReference>
<feature type="compositionally biased region" description="Basic and acidic residues" evidence="1">
    <location>
        <begin position="37"/>
        <end position="49"/>
    </location>
</feature>
<organism evidence="2 3">
    <name type="scientific">Heterodera trifolii</name>
    <dbReference type="NCBI Taxonomy" id="157864"/>
    <lineage>
        <taxon>Eukaryota</taxon>
        <taxon>Metazoa</taxon>
        <taxon>Ecdysozoa</taxon>
        <taxon>Nematoda</taxon>
        <taxon>Chromadorea</taxon>
        <taxon>Rhabditida</taxon>
        <taxon>Tylenchina</taxon>
        <taxon>Tylenchomorpha</taxon>
        <taxon>Tylenchoidea</taxon>
        <taxon>Heteroderidae</taxon>
        <taxon>Heteroderinae</taxon>
        <taxon>Heterodera</taxon>
    </lineage>
</organism>
<protein>
    <submittedName>
        <fullName evidence="2">Uncharacterized protein</fullName>
    </submittedName>
</protein>
<dbReference type="Proteomes" id="UP001620626">
    <property type="component" value="Unassembled WGS sequence"/>
</dbReference>
<feature type="region of interest" description="Disordered" evidence="1">
    <location>
        <begin position="34"/>
        <end position="77"/>
    </location>
</feature>
<dbReference type="AlphaFoldDB" id="A0ABD2KF26"/>
<gene>
    <name evidence="2" type="ORF">niasHT_025820</name>
</gene>
<proteinExistence type="predicted"/>
<sequence>MNDPGRGAKFTGSRRDPAKLGTMNAPLAFDLLSRPRPNLEQHSDARGLRENLPVGNSVEGAALEGRGGAAEEGTAHRPLQSNLTSFFFVFRPNDETPQNNTVL</sequence>